<feature type="chain" id="PRO_5013039750" description="mRNA 3'-end-processing protein RNA14" evidence="12">
    <location>
        <begin position="16"/>
        <end position="1420"/>
    </location>
</feature>
<dbReference type="GO" id="GO:0006096">
    <property type="term" value="P:glycolytic process"/>
    <property type="evidence" value="ECO:0007669"/>
    <property type="project" value="UniProtKB-UniPathway"/>
</dbReference>
<evidence type="ECO:0000259" key="13">
    <source>
        <dbReference type="Pfam" id="PF01676"/>
    </source>
</evidence>
<evidence type="ECO:0000256" key="12">
    <source>
        <dbReference type="SAM" id="SignalP"/>
    </source>
</evidence>
<evidence type="ECO:0000256" key="8">
    <source>
        <dbReference type="ARBA" id="ARBA00023235"/>
    </source>
</evidence>
<feature type="domain" description="Metalloenzyme" evidence="13">
    <location>
        <begin position="6"/>
        <end position="489"/>
    </location>
</feature>
<gene>
    <name evidence="16" type="ORF">PNEJI1_001945</name>
</gene>
<dbReference type="Gene3D" id="3.40.1450.10">
    <property type="entry name" value="BPG-independent phosphoglycerate mutase, domain B"/>
    <property type="match status" value="1"/>
</dbReference>
<dbReference type="HAMAP" id="MF_01038">
    <property type="entry name" value="GpmI"/>
    <property type="match status" value="1"/>
</dbReference>
<dbReference type="InterPro" id="IPR011258">
    <property type="entry name" value="BPG-indep_PGM_N"/>
</dbReference>
<keyword evidence="10" id="KW-0507">mRNA processing</keyword>
<sequence length="1420" mass="163464">IYCVLVCLICIDGWGINPEKNDKGDAIAAAKTPTMDYLMQKYCWMELEAHGNAVGLLEGLMGNSEVGHLNIGAGRVVWQDSVRIDYVMKKDSFMSGWYFSLKSTYIYTNDFNMLYKVSDGGVHSHISHLFHLLEVAKKVGLKDVYIHFFSDGRDTSPVSSIIYMQQLLNKIEDLGIGELATVMGRYYAMDRDKRWERITIALEAIVYGKGEVDSDVIRVINERHQKNETDEFLKPIIVNKKGCVSDGDTLFFFNYRSDRVRQITQVLGIDSTLTPVKIPKNLSITTMTRYKEDYPFSVAFSPQEMTNVLAEWLSKKNVLQSHIAETEKYAHVTFFFNGGLERQFPGEYRDMIPSPKVSTYDKDPKMSVYGVAEKVSERISENKYPFVICNLAPPDMVGHTGVYDAAIEAVEHTDNAIRIIYDACKKEGYITADHGNAEVMIDKNNNPLTSHTCNHVPFILCSEKYTLQKEVVGALCDVAPTILALMGIEIPEEMSGVPRLRVRSLSNVKKSIFGRKTEMGHEVPEEIEKKYLPTSSDISVSKDMVLNEEKPVESHDFSKIHLKVNNENINQEDNKTSENDIKEGCMNNSTTEKPKNGEIDGSLGEKVTAESGSSSNSFSLKTHKRKRLSHDRVGQLEDQIAFDERDSSSWLKLIKEYQNRNKIDQARNTYERFLKVFPTAAQQWIDYADMELTNNEFIRVETIFSRCLRSVLSVDLWKFYLDYIRRVNNVSTGGSQARLVISQAYEFVLAHVGIDKDCGSIWSDYINFVKTAERNSTWEEQQRIDHIRRIYHRAISAPIANIETLWREYDTFENNVNRSTARKFLSEKSSTYMLARTAWKDMSTMTVGFRATTIPKVPIWTEKNVEEVEQWKKWIEWEISNPLDLKLKQAVSARVKYAYKQAMITLRFFPEIWFSAAEYWLSLNEEKEAIEIMKNGMIANSTSCLLHFQYADFLEQNKRFQEMRTVYETLIGNLSKESKRISQCVENRLYEVSKYLEYVKSQDPVEEGEIQKLSPKKELQNIEKQGIEELNKLSKNTSVVWSVFMRAVRRAEGIKAARQVFGKARKAPNQTYHIYVASALMEYHCSKDSTIASKIFDLGLKSFGNDPDYVLHYLTFLINTNDDTNARALYEKTITHLDSLAVKQLHEKLYIYESIYGDLSTTIKLHSRMAELYPNDSSILRFSKRFKFYNLDIILEKDLGVEFNSPLLLESTWMHNNTFQLNVDFRKKNLSTSLLTTNDKSFNLPEPILYFLSILPPASLYTGATFKIDELMKLISDVDVSSFFKKKIFNSCSVACYQKHKEINNSSEDIEATVKCHTRKNEELKKKIDGIDEPIQNITCYKPLCQTDKETDEILQKMVTESKPLKNLLLKIYEKIPLNNDTSFLVPKFLLDEISKLRSQESNDLFLSFVQRILDLSEEK</sequence>
<dbReference type="InterPro" id="IPR003107">
    <property type="entry name" value="HAT"/>
</dbReference>
<dbReference type="Proteomes" id="UP000010422">
    <property type="component" value="Unassembled WGS sequence"/>
</dbReference>
<evidence type="ECO:0000256" key="7">
    <source>
        <dbReference type="ARBA" id="ARBA00023211"/>
    </source>
</evidence>
<keyword evidence="12" id="KW-0732">Signal</keyword>
<accession>L0P8S3</accession>
<dbReference type="InterPro" id="IPR011990">
    <property type="entry name" value="TPR-like_helical_dom_sf"/>
</dbReference>
<reference evidence="16 17" key="1">
    <citation type="journal article" date="2012" name="MBio">
        <title>De novo assembly of the Pneumocystis jirovecii genome from a single bronchoalveolar lavage fluid specimen from a patient.</title>
        <authorList>
            <person name="Cisse O.H."/>
            <person name="Pagni M."/>
            <person name="Hauser P.M."/>
        </authorList>
    </citation>
    <scope>NUCLEOTIDE SEQUENCE [LARGE SCALE GENOMIC DNA]</scope>
    <source>
        <strain evidence="16 17">SE8</strain>
    </source>
</reference>
<comment type="pathway">
    <text evidence="2">Carbohydrate degradation; glycolysis; pyruvate from D-glyceraldehyde 3-phosphate: step 3/5.</text>
</comment>
<comment type="subcellular location">
    <subcellularLocation>
        <location evidence="10">Nucleus</location>
    </subcellularLocation>
    <subcellularLocation>
        <location evidence="10">Cytoplasm</location>
    </subcellularLocation>
    <text evidence="10">Nucleus and/or cytoplasm.</text>
</comment>
<dbReference type="GO" id="GO:0006007">
    <property type="term" value="P:glucose catabolic process"/>
    <property type="evidence" value="ECO:0007669"/>
    <property type="project" value="InterPro"/>
</dbReference>
<dbReference type="SUPFAM" id="SSF64158">
    <property type="entry name" value="2,3-Bisphosphoglycerate-independent phosphoglycerate mutase, substrate-binding domain"/>
    <property type="match status" value="1"/>
</dbReference>
<dbReference type="UniPathway" id="UPA00109">
    <property type="reaction ID" value="UER00186"/>
</dbReference>
<dbReference type="GO" id="GO:0005737">
    <property type="term" value="C:cytoplasm"/>
    <property type="evidence" value="ECO:0007669"/>
    <property type="project" value="UniProtKB-SubCell"/>
</dbReference>
<dbReference type="EMBL" id="CAKM01000075">
    <property type="protein sequence ID" value="CCJ28479.1"/>
    <property type="molecule type" value="Genomic_DNA"/>
</dbReference>
<dbReference type="STRING" id="1209962.L0P8S3"/>
<dbReference type="Pfam" id="PF01676">
    <property type="entry name" value="Metalloenzyme"/>
    <property type="match status" value="1"/>
</dbReference>
<evidence type="ECO:0000259" key="14">
    <source>
        <dbReference type="Pfam" id="PF05843"/>
    </source>
</evidence>
<evidence type="ECO:0000256" key="9">
    <source>
        <dbReference type="ARBA" id="ARBA00023242"/>
    </source>
</evidence>
<evidence type="ECO:0000256" key="5">
    <source>
        <dbReference type="ARBA" id="ARBA00022737"/>
    </source>
</evidence>
<dbReference type="Pfam" id="PF05843">
    <property type="entry name" value="Suf"/>
    <property type="match status" value="1"/>
</dbReference>
<comment type="similarity">
    <text evidence="3">Belongs to the BPG-independent phosphoglycerate mutase family.</text>
</comment>
<dbReference type="PANTHER" id="PTHR19980:SF0">
    <property type="entry name" value="CLEAVAGE STIMULATION FACTOR SUBUNIT 3"/>
    <property type="match status" value="1"/>
</dbReference>
<dbReference type="Pfam" id="PF06415">
    <property type="entry name" value="iPGM_N"/>
    <property type="match status" value="1"/>
</dbReference>
<dbReference type="Gene3D" id="3.40.720.10">
    <property type="entry name" value="Alkaline Phosphatase, subunit A"/>
    <property type="match status" value="1"/>
</dbReference>
<evidence type="ECO:0000313" key="16">
    <source>
        <dbReference type="EMBL" id="CCJ28479.1"/>
    </source>
</evidence>
<dbReference type="GO" id="GO:0003729">
    <property type="term" value="F:mRNA binding"/>
    <property type="evidence" value="ECO:0007669"/>
    <property type="project" value="TreeGrafter"/>
</dbReference>
<dbReference type="PANTHER" id="PTHR19980">
    <property type="entry name" value="RNA CLEAVAGE STIMULATION FACTOR"/>
    <property type="match status" value="1"/>
</dbReference>
<dbReference type="FunFam" id="3.40.1450.10:FF:000002">
    <property type="entry name" value="2,3-bisphosphoglycerate-independent phosphoglycerate mutase"/>
    <property type="match status" value="1"/>
</dbReference>
<comment type="caution">
    <text evidence="16">The sequence shown here is derived from an EMBL/GenBank/DDBJ whole genome shotgun (WGS) entry which is preliminary data.</text>
</comment>
<feature type="region of interest" description="Disordered" evidence="11">
    <location>
        <begin position="564"/>
        <end position="624"/>
    </location>
</feature>
<feature type="domain" description="Suppressor of forked" evidence="14">
    <location>
        <begin position="631"/>
        <end position="1198"/>
    </location>
</feature>
<dbReference type="InterPro" id="IPR005995">
    <property type="entry name" value="Pgm_bpd_ind"/>
</dbReference>
<feature type="non-terminal residue" evidence="16">
    <location>
        <position position="1420"/>
    </location>
</feature>
<protein>
    <recommendedName>
        <fullName evidence="10">mRNA 3'-end-processing protein RNA14</fullName>
    </recommendedName>
</protein>
<keyword evidence="7" id="KW-0464">Manganese</keyword>
<dbReference type="InterPro" id="IPR017850">
    <property type="entry name" value="Alkaline_phosphatase_core_sf"/>
</dbReference>
<dbReference type="CDD" id="cd16010">
    <property type="entry name" value="iPGM"/>
    <property type="match status" value="1"/>
</dbReference>
<dbReference type="InParanoid" id="L0P8S3"/>
<keyword evidence="4" id="KW-0479">Metal-binding</keyword>
<feature type="signal peptide" evidence="12">
    <location>
        <begin position="1"/>
        <end position="15"/>
    </location>
</feature>
<dbReference type="VEuPathDB" id="FungiDB:PNEJI1_001945"/>
<feature type="compositionally biased region" description="Polar residues" evidence="11">
    <location>
        <begin position="610"/>
        <end position="620"/>
    </location>
</feature>
<evidence type="ECO:0000256" key="10">
    <source>
        <dbReference type="RuleBase" id="RU369035"/>
    </source>
</evidence>
<evidence type="ECO:0000256" key="2">
    <source>
        <dbReference type="ARBA" id="ARBA00004798"/>
    </source>
</evidence>
<dbReference type="InterPro" id="IPR006124">
    <property type="entry name" value="Metalloenzyme"/>
</dbReference>
<evidence type="ECO:0000256" key="4">
    <source>
        <dbReference type="ARBA" id="ARBA00022723"/>
    </source>
</evidence>
<evidence type="ECO:0000256" key="11">
    <source>
        <dbReference type="SAM" id="MobiDB-lite"/>
    </source>
</evidence>
<keyword evidence="6" id="KW-0324">Glycolysis</keyword>
<feature type="compositionally biased region" description="Basic and acidic residues" evidence="11">
    <location>
        <begin position="572"/>
        <end position="583"/>
    </location>
</feature>
<organism evidence="17">
    <name type="scientific">Pneumocystis jirovecii</name>
    <name type="common">Human pneumocystis pneumonia agent</name>
    <dbReference type="NCBI Taxonomy" id="42068"/>
    <lineage>
        <taxon>Eukaryota</taxon>
        <taxon>Fungi</taxon>
        <taxon>Dikarya</taxon>
        <taxon>Ascomycota</taxon>
        <taxon>Taphrinomycotina</taxon>
        <taxon>Pneumocystomycetes</taxon>
        <taxon>Pneumocystaceae</taxon>
        <taxon>Pneumocystis</taxon>
    </lineage>
</organism>
<dbReference type="NCBIfam" id="TIGR01307">
    <property type="entry name" value="pgm_bpd_ind"/>
    <property type="match status" value="1"/>
</dbReference>
<proteinExistence type="inferred from homology"/>
<dbReference type="GO" id="GO:0180010">
    <property type="term" value="P:co-transcriptional mRNA 3'-end processing, cleavage and polyadenylation pathway"/>
    <property type="evidence" value="ECO:0007669"/>
    <property type="project" value="UniProtKB-UniRule"/>
</dbReference>
<dbReference type="GO" id="GO:0030145">
    <property type="term" value="F:manganese ion binding"/>
    <property type="evidence" value="ECO:0007669"/>
    <property type="project" value="InterPro"/>
</dbReference>
<evidence type="ECO:0000256" key="1">
    <source>
        <dbReference type="ARBA" id="ARBA00001936"/>
    </source>
</evidence>
<feature type="domain" description="BPG-independent PGAM N-terminal" evidence="15">
    <location>
        <begin position="117"/>
        <end position="292"/>
    </location>
</feature>
<comment type="cofactor">
    <cofactor evidence="1">
        <name>Mn(2+)</name>
        <dbReference type="ChEBI" id="CHEBI:29035"/>
    </cofactor>
</comment>
<dbReference type="SMART" id="SM00386">
    <property type="entry name" value="HAT"/>
    <property type="match status" value="7"/>
</dbReference>
<evidence type="ECO:0000259" key="15">
    <source>
        <dbReference type="Pfam" id="PF06415"/>
    </source>
</evidence>
<evidence type="ECO:0000313" key="17">
    <source>
        <dbReference type="Proteomes" id="UP000010422"/>
    </source>
</evidence>
<dbReference type="GO" id="GO:0005634">
    <property type="term" value="C:nucleus"/>
    <property type="evidence" value="ECO:0007669"/>
    <property type="project" value="UniProtKB-SubCell"/>
</dbReference>
<keyword evidence="10" id="KW-0963">Cytoplasm</keyword>
<name>L0P8S3_PNEJI</name>
<dbReference type="InterPro" id="IPR036646">
    <property type="entry name" value="PGAM_B_sf"/>
</dbReference>
<dbReference type="InterPro" id="IPR045243">
    <property type="entry name" value="Rna14-like"/>
</dbReference>
<comment type="function">
    <text evidence="10">Component of the cleavage factor IA (CFIA) complex, which is involved in the endonucleolytic cleavage during polyadenylation-dependent pre-mRNA 3'-end formation.</text>
</comment>
<dbReference type="SUPFAM" id="SSF48452">
    <property type="entry name" value="TPR-like"/>
    <property type="match status" value="2"/>
</dbReference>
<keyword evidence="9 10" id="KW-0539">Nucleus</keyword>
<feature type="non-terminal residue" evidence="16">
    <location>
        <position position="1"/>
    </location>
</feature>
<dbReference type="SUPFAM" id="SSF53649">
    <property type="entry name" value="Alkaline phosphatase-like"/>
    <property type="match status" value="1"/>
</dbReference>
<evidence type="ECO:0000256" key="3">
    <source>
        <dbReference type="ARBA" id="ARBA00008819"/>
    </source>
</evidence>
<evidence type="ECO:0000256" key="6">
    <source>
        <dbReference type="ARBA" id="ARBA00023152"/>
    </source>
</evidence>
<keyword evidence="8" id="KW-0413">Isomerase</keyword>
<dbReference type="InterPro" id="IPR008847">
    <property type="entry name" value="Suf"/>
</dbReference>
<dbReference type="Gene3D" id="1.25.40.1040">
    <property type="match status" value="1"/>
</dbReference>
<keyword evidence="5" id="KW-0677">Repeat</keyword>
<dbReference type="GO" id="GO:0004619">
    <property type="term" value="F:phosphoglycerate mutase activity"/>
    <property type="evidence" value="ECO:0007669"/>
    <property type="project" value="InterPro"/>
</dbReference>